<dbReference type="EMBL" id="JACHEB010000001">
    <property type="protein sequence ID" value="MBB5326998.1"/>
    <property type="molecule type" value="Genomic_DNA"/>
</dbReference>
<dbReference type="AlphaFoldDB" id="A0A9X0QB38"/>
<name>A0A9X0QB38_9BACT</name>
<dbReference type="PANTHER" id="PTHR43233:SF1">
    <property type="entry name" value="FAMILY N-ACETYLTRANSFERASE, PUTATIVE (AFU_ORTHOLOGUE AFUA_6G03350)-RELATED"/>
    <property type="match status" value="1"/>
</dbReference>
<dbReference type="PROSITE" id="PS51186">
    <property type="entry name" value="GNAT"/>
    <property type="match status" value="1"/>
</dbReference>
<dbReference type="Proteomes" id="UP000535182">
    <property type="component" value="Unassembled WGS sequence"/>
</dbReference>
<comment type="caution">
    <text evidence="2">The sequence shown here is derived from an EMBL/GenBank/DDBJ whole genome shotgun (WGS) entry which is preliminary data.</text>
</comment>
<evidence type="ECO:0000259" key="1">
    <source>
        <dbReference type="PROSITE" id="PS51186"/>
    </source>
</evidence>
<sequence>MTDEDYELVEATPSSDDYRRLRVAAGLSPKSAEAAAAGLPNTIFAVVIRKDGEAIGMGRIIGDRGLFFQIVDIAVDPTHQKRGLGKRIVGALVDHMHKTALPGAYISLIADGEAHHLYSLFGFKPTAPRSIGMYLHFK</sequence>
<dbReference type="CDD" id="cd04301">
    <property type="entry name" value="NAT_SF"/>
    <property type="match status" value="1"/>
</dbReference>
<dbReference type="SUPFAM" id="SSF55729">
    <property type="entry name" value="Acyl-CoA N-acyltransferases (Nat)"/>
    <property type="match status" value="1"/>
</dbReference>
<dbReference type="PANTHER" id="PTHR43233">
    <property type="entry name" value="FAMILY N-ACETYLTRANSFERASE, PUTATIVE (AFU_ORTHOLOGUE AFUA_6G03350)-RELATED"/>
    <property type="match status" value="1"/>
</dbReference>
<proteinExistence type="predicted"/>
<dbReference type="InterPro" id="IPR053144">
    <property type="entry name" value="Acetyltransferase_Butenolide"/>
</dbReference>
<dbReference type="Pfam" id="PF00583">
    <property type="entry name" value="Acetyltransf_1"/>
    <property type="match status" value="1"/>
</dbReference>
<evidence type="ECO:0000313" key="3">
    <source>
        <dbReference type="Proteomes" id="UP000535182"/>
    </source>
</evidence>
<dbReference type="Gene3D" id="3.40.630.30">
    <property type="match status" value="1"/>
</dbReference>
<feature type="domain" description="N-acetyltransferase" evidence="1">
    <location>
        <begin position="6"/>
        <end position="138"/>
    </location>
</feature>
<dbReference type="InterPro" id="IPR000182">
    <property type="entry name" value="GNAT_dom"/>
</dbReference>
<keyword evidence="3" id="KW-1185">Reference proteome</keyword>
<dbReference type="InterPro" id="IPR016181">
    <property type="entry name" value="Acyl_CoA_acyltransferase"/>
</dbReference>
<protein>
    <submittedName>
        <fullName evidence="2">GNAT superfamily N-acetyltransferase</fullName>
    </submittedName>
</protein>
<evidence type="ECO:0000313" key="2">
    <source>
        <dbReference type="EMBL" id="MBB5326998.1"/>
    </source>
</evidence>
<reference evidence="2 3" key="1">
    <citation type="submission" date="2020-08" db="EMBL/GenBank/DDBJ databases">
        <title>Genomic Encyclopedia of Type Strains, Phase IV (KMG-V): Genome sequencing to study the core and pangenomes of soil and plant-associated prokaryotes.</title>
        <authorList>
            <person name="Whitman W."/>
        </authorList>
    </citation>
    <scope>NUCLEOTIDE SEQUENCE [LARGE SCALE GENOMIC DNA]</scope>
    <source>
        <strain evidence="2 3">X5P2</strain>
    </source>
</reference>
<dbReference type="RefSeq" id="WP_183973311.1">
    <property type="nucleotide sequence ID" value="NZ_JACHEB010000001.1"/>
</dbReference>
<dbReference type="GO" id="GO:0016747">
    <property type="term" value="F:acyltransferase activity, transferring groups other than amino-acyl groups"/>
    <property type="evidence" value="ECO:0007669"/>
    <property type="project" value="InterPro"/>
</dbReference>
<gene>
    <name evidence="2" type="ORF">HDF14_000592</name>
</gene>
<accession>A0A9X0QB38</accession>
<organism evidence="2 3">
    <name type="scientific">Tunturiibacter gelidiferens</name>
    <dbReference type="NCBI Taxonomy" id="3069689"/>
    <lineage>
        <taxon>Bacteria</taxon>
        <taxon>Pseudomonadati</taxon>
        <taxon>Acidobacteriota</taxon>
        <taxon>Terriglobia</taxon>
        <taxon>Terriglobales</taxon>
        <taxon>Acidobacteriaceae</taxon>
        <taxon>Tunturiibacter</taxon>
    </lineage>
</organism>